<evidence type="ECO:0000259" key="1">
    <source>
        <dbReference type="Pfam" id="PF17667"/>
    </source>
</evidence>
<accession>A0A8K0UVE9</accession>
<reference evidence="2" key="1">
    <citation type="journal article" date="2021" name="New Phytol.">
        <title>Evolutionary innovations through gain and loss of genes in the ectomycorrhizal Boletales.</title>
        <authorList>
            <person name="Wu G."/>
            <person name="Miyauchi S."/>
            <person name="Morin E."/>
            <person name="Kuo A."/>
            <person name="Drula E."/>
            <person name="Varga T."/>
            <person name="Kohler A."/>
            <person name="Feng B."/>
            <person name="Cao Y."/>
            <person name="Lipzen A."/>
            <person name="Daum C."/>
            <person name="Hundley H."/>
            <person name="Pangilinan J."/>
            <person name="Johnson J."/>
            <person name="Barry K."/>
            <person name="LaButti K."/>
            <person name="Ng V."/>
            <person name="Ahrendt S."/>
            <person name="Min B."/>
            <person name="Choi I.G."/>
            <person name="Park H."/>
            <person name="Plett J.M."/>
            <person name="Magnuson J."/>
            <person name="Spatafora J.W."/>
            <person name="Nagy L.G."/>
            <person name="Henrissat B."/>
            <person name="Grigoriev I.V."/>
            <person name="Yang Z.L."/>
            <person name="Xu J."/>
            <person name="Martin F.M."/>
        </authorList>
    </citation>
    <scope>NUCLEOTIDE SEQUENCE</scope>
    <source>
        <strain evidence="2">KKN 215</strain>
    </source>
</reference>
<evidence type="ECO:0000313" key="2">
    <source>
        <dbReference type="EMBL" id="KAH8104600.1"/>
    </source>
</evidence>
<name>A0A8K0UVE9_9AGAR</name>
<dbReference type="AlphaFoldDB" id="A0A8K0UVE9"/>
<keyword evidence="3" id="KW-1185">Reference proteome</keyword>
<protein>
    <recommendedName>
        <fullName evidence="1">Fungal-type protein kinase domain-containing protein</fullName>
    </recommendedName>
</protein>
<dbReference type="OrthoDB" id="5569250at2759"/>
<dbReference type="Proteomes" id="UP000813824">
    <property type="component" value="Unassembled WGS sequence"/>
</dbReference>
<organism evidence="2 3">
    <name type="scientific">Cristinia sonorae</name>
    <dbReference type="NCBI Taxonomy" id="1940300"/>
    <lineage>
        <taxon>Eukaryota</taxon>
        <taxon>Fungi</taxon>
        <taxon>Dikarya</taxon>
        <taxon>Basidiomycota</taxon>
        <taxon>Agaricomycotina</taxon>
        <taxon>Agaricomycetes</taxon>
        <taxon>Agaricomycetidae</taxon>
        <taxon>Agaricales</taxon>
        <taxon>Pleurotineae</taxon>
        <taxon>Stephanosporaceae</taxon>
        <taxon>Cristinia</taxon>
    </lineage>
</organism>
<proteinExistence type="predicted"/>
<dbReference type="InterPro" id="IPR040976">
    <property type="entry name" value="Pkinase_fungal"/>
</dbReference>
<gene>
    <name evidence="2" type="ORF">BXZ70DRAFT_597993</name>
</gene>
<dbReference type="EMBL" id="JAEVFJ010000005">
    <property type="protein sequence ID" value="KAH8104600.1"/>
    <property type="molecule type" value="Genomic_DNA"/>
</dbReference>
<comment type="caution">
    <text evidence="2">The sequence shown here is derived from an EMBL/GenBank/DDBJ whole genome shotgun (WGS) entry which is preliminary data.</text>
</comment>
<dbReference type="Pfam" id="PF17667">
    <property type="entry name" value="Pkinase_fungal"/>
    <property type="match status" value="2"/>
</dbReference>
<feature type="domain" description="Fungal-type protein kinase" evidence="1">
    <location>
        <begin position="304"/>
        <end position="401"/>
    </location>
</feature>
<feature type="domain" description="Fungal-type protein kinase" evidence="1">
    <location>
        <begin position="106"/>
        <end position="261"/>
    </location>
</feature>
<evidence type="ECO:0000313" key="3">
    <source>
        <dbReference type="Proteomes" id="UP000813824"/>
    </source>
</evidence>
<sequence>MPAITYNSQSDDTWDVLGTFIHICEKTALSFWPVAGDVVVDLTEEKWELEIPFNNVRRSHSFTKPIDYGVRERLPVMKRGEANPYHLSEHDIDAAMHINSMLCNGIRNHATGVAVHGRKVTLYYGDRFGLVISTLFDLVENIRLLVRVIAAITNAHSMALGYAPFLQVPQTGQPVNLDGMTLSFPNTSDVCGNLKTRSYNIALEPYRPMWLPDTPVGRATTVVRVRPRRSGAAFGPSLIFKYSWVNVGQANEGEMTAEIHRKLSEYRPDVLDNIANMICWFNGTMEDASLPRVFFGDVTSSHPRLFSGIVMKRYTPLPELQSASAFRKKFLDVIRGHYYVWEYADALQGDISLNNVMFSYDGGEYTGVLCDFDLARRRESVEKDLAEEKIMRKRFLAGEVVKLPSLPMLAKSSARLTTCHASYKANIGFPFRPIAMTSSHSCISSWTS</sequence>